<accession>A0ACC8XAE2</accession>
<gene>
    <name evidence="1" type="ORF">AN396_09075</name>
</gene>
<dbReference type="Proteomes" id="UP000188605">
    <property type="component" value="Unassembled WGS sequence"/>
</dbReference>
<proteinExistence type="predicted"/>
<sequence>MKLSTKGRYGLKLMVELGANSTDRQISLSYISEHLGISESYLEQLIAKLKKENLVISKRGSQGGYLLAKNPKDITVGNVLRALEGSLAPTKCTGEGTYDCSLQCGCGGKCVTKSVWEKMRDGINNVVDSISLQELIDDYNEGKLEVI</sequence>
<protein>
    <submittedName>
        <fullName evidence="1">Rrf2 family transcriptional regulator</fullName>
    </submittedName>
</protein>
<evidence type="ECO:0000313" key="2">
    <source>
        <dbReference type="Proteomes" id="UP000188605"/>
    </source>
</evidence>
<name>A0ACC8XAE2_9FIRM</name>
<comment type="caution">
    <text evidence="1">The sequence shown here is derived from an EMBL/GenBank/DDBJ whole genome shotgun (WGS) entry which is preliminary data.</text>
</comment>
<evidence type="ECO:0000313" key="1">
    <source>
        <dbReference type="EMBL" id="ONI39182.1"/>
    </source>
</evidence>
<reference evidence="1" key="1">
    <citation type="submission" date="2016-08" db="EMBL/GenBank/DDBJ databases">
        <authorList>
            <person name="Ngugi D.K."/>
            <person name="Miyake S."/>
            <person name="Stingl U."/>
        </authorList>
    </citation>
    <scope>NUCLEOTIDE SEQUENCE</scope>
    <source>
        <strain evidence="1">SCG-B11WGA-EpuloA1</strain>
    </source>
</reference>
<dbReference type="EMBL" id="LJDB01000070">
    <property type="protein sequence ID" value="ONI39182.1"/>
    <property type="molecule type" value="Genomic_DNA"/>
</dbReference>
<keyword evidence="2" id="KW-1185">Reference proteome</keyword>
<organism evidence="1 2">
    <name type="scientific">Candidatus Epulonipiscium fishelsonii</name>
    <dbReference type="NCBI Taxonomy" id="77094"/>
    <lineage>
        <taxon>Bacteria</taxon>
        <taxon>Bacillati</taxon>
        <taxon>Bacillota</taxon>
        <taxon>Clostridia</taxon>
        <taxon>Lachnospirales</taxon>
        <taxon>Lachnospiraceae</taxon>
        <taxon>Candidatus Epulonipiscium</taxon>
    </lineage>
</organism>